<feature type="compositionally biased region" description="Polar residues" evidence="1">
    <location>
        <begin position="356"/>
        <end position="385"/>
    </location>
</feature>
<feature type="domain" description="DUF4485" evidence="2">
    <location>
        <begin position="21"/>
        <end position="88"/>
    </location>
</feature>
<name>A0A5E4MS33_9HEMI</name>
<evidence type="ECO:0000256" key="1">
    <source>
        <dbReference type="SAM" id="MobiDB-lite"/>
    </source>
</evidence>
<evidence type="ECO:0000313" key="4">
    <source>
        <dbReference type="Proteomes" id="UP000325440"/>
    </source>
</evidence>
<dbReference type="OrthoDB" id="6592692at2759"/>
<organism evidence="3 4">
    <name type="scientific">Cinara cedri</name>
    <dbReference type="NCBI Taxonomy" id="506608"/>
    <lineage>
        <taxon>Eukaryota</taxon>
        <taxon>Metazoa</taxon>
        <taxon>Ecdysozoa</taxon>
        <taxon>Arthropoda</taxon>
        <taxon>Hexapoda</taxon>
        <taxon>Insecta</taxon>
        <taxon>Pterygota</taxon>
        <taxon>Neoptera</taxon>
        <taxon>Paraneoptera</taxon>
        <taxon>Hemiptera</taxon>
        <taxon>Sternorrhyncha</taxon>
        <taxon>Aphidomorpha</taxon>
        <taxon>Aphidoidea</taxon>
        <taxon>Aphididae</taxon>
        <taxon>Lachninae</taxon>
        <taxon>Cinara</taxon>
    </lineage>
</organism>
<dbReference type="Proteomes" id="UP000325440">
    <property type="component" value="Unassembled WGS sequence"/>
</dbReference>
<accession>A0A5E4MS33</accession>
<keyword evidence="4" id="KW-1185">Reference proteome</keyword>
<dbReference type="Pfam" id="PF14846">
    <property type="entry name" value="DUF4485"/>
    <property type="match status" value="1"/>
</dbReference>
<feature type="region of interest" description="Disordered" evidence="1">
    <location>
        <begin position="502"/>
        <end position="529"/>
    </location>
</feature>
<dbReference type="EMBL" id="CABPRJ010000986">
    <property type="protein sequence ID" value="VVC34190.1"/>
    <property type="molecule type" value="Genomic_DNA"/>
</dbReference>
<feature type="compositionally biased region" description="Basic and acidic residues" evidence="1">
    <location>
        <begin position="337"/>
        <end position="355"/>
    </location>
</feature>
<dbReference type="InterPro" id="IPR027831">
    <property type="entry name" value="DUF4485"/>
</dbReference>
<gene>
    <name evidence="3" type="ORF">CINCED_3A009375</name>
</gene>
<evidence type="ECO:0000313" key="3">
    <source>
        <dbReference type="EMBL" id="VVC34190.1"/>
    </source>
</evidence>
<feature type="region of interest" description="Disordered" evidence="1">
    <location>
        <begin position="337"/>
        <end position="394"/>
    </location>
</feature>
<reference evidence="3 4" key="1">
    <citation type="submission" date="2019-08" db="EMBL/GenBank/DDBJ databases">
        <authorList>
            <person name="Alioto T."/>
            <person name="Alioto T."/>
            <person name="Gomez Garrido J."/>
        </authorList>
    </citation>
    <scope>NUCLEOTIDE SEQUENCE [LARGE SCALE GENOMIC DNA]</scope>
</reference>
<proteinExistence type="predicted"/>
<dbReference type="AlphaFoldDB" id="A0A5E4MS33"/>
<protein>
    <recommendedName>
        <fullName evidence="2">DUF4485 domain-containing protein</fullName>
    </recommendedName>
</protein>
<evidence type="ECO:0000259" key="2">
    <source>
        <dbReference type="Pfam" id="PF14846"/>
    </source>
</evidence>
<sequence>MANSEDDTTKTGRLFDDKDAIFYFYYDLVKKLILIRQDVEYKCSLSSWLKALENNKNKTVRNDYIKLMLLVLQNDFPLCPFKDYPPETIDPLEYGVFEKARKLRQGEGTATCIGPNETGDTKESYPTISTAVSQDKRQYAAYQVIPNVGVQSYFAFSDDHLYNWTIPSAISVPVEGPHTRDIDWERALAGIQLKRPTNSSAENLEIDSNVKNVKIEKDDDVTVALSVSGSAGSSKRKLRENDDSELCKVMFTEQQMRGVTEVFEWNDASLLTGEIILGAEMGSDRKVDAQVKTQPELDKEVGYCYDKLYPGDFRILVDPSFLSDVIRQKTYVDMETGDKKTVKEQQSDEKSKKIQPDNTTGKMCGESCSSPKTCRQRAGQETTPIMPSPDEDTHSIDEGKYDLRRKISEISSDLAALNHSYESRHFKQLKTRRHVESSATITCPQTSATDTCSADEMSRKNRVAEYGNEYEERPSHSKLHTDLLDFQRQIKMAEECCKNVVPKQGNKNNKCTSSKNIDNCDSAETSSDA</sequence>
<feature type="compositionally biased region" description="Polar residues" evidence="1">
    <location>
        <begin position="505"/>
        <end position="529"/>
    </location>
</feature>